<protein>
    <submittedName>
        <fullName evidence="1">Uncharacterized protein</fullName>
    </submittedName>
</protein>
<comment type="caution">
    <text evidence="1">The sequence shown here is derived from an EMBL/GenBank/DDBJ whole genome shotgun (WGS) entry which is preliminary data.</text>
</comment>
<name>A0A8B3RJ68_BIFAN</name>
<organism evidence="1 2">
    <name type="scientific">Bifidobacterium animalis subsp. lactis</name>
    <name type="common">Bifidobacterium lactis</name>
    <dbReference type="NCBI Taxonomy" id="302911"/>
    <lineage>
        <taxon>Bacteria</taxon>
        <taxon>Bacillati</taxon>
        <taxon>Actinomycetota</taxon>
        <taxon>Actinomycetes</taxon>
        <taxon>Bifidobacteriales</taxon>
        <taxon>Bifidobacteriaceae</taxon>
        <taxon>Bifidobacterium</taxon>
    </lineage>
</organism>
<sequence>MQHPEYLYHYTSFHHLPKILEAGFLKLTPSNLVEPKRYWRRDDEGGGYSIVSDTDDVKPVVWLTKEVLGADAGKDAVALGLGTGHIAAVNKMEVKFVVPWNDKYEWWLDWQKRNRMKKKQYRLFTSHGEHYGSWYVCEEPIPLSDVEKVVDNRTGEVIWERKAGGE</sequence>
<accession>A0A8B3RJ68</accession>
<dbReference type="RefSeq" id="WP_130077408.1">
    <property type="nucleotide sequence ID" value="NZ_RSCO01000020.1"/>
</dbReference>
<evidence type="ECO:0000313" key="1">
    <source>
        <dbReference type="EMBL" id="RYM95318.1"/>
    </source>
</evidence>
<dbReference type="Proteomes" id="UP000293613">
    <property type="component" value="Unassembled WGS sequence"/>
</dbReference>
<dbReference type="AlphaFoldDB" id="A0A8B3RJ68"/>
<gene>
    <name evidence="1" type="ORF">PG2011B_0787</name>
</gene>
<proteinExistence type="predicted"/>
<evidence type="ECO:0000313" key="2">
    <source>
        <dbReference type="Proteomes" id="UP000293613"/>
    </source>
</evidence>
<reference evidence="1 2" key="1">
    <citation type="journal article" date="2019" name="Appl. Environ. Microbiol.">
        <title>Dissecting the evolutionary development of the Bifidobacterium animalis species through comparative genomics analyses.</title>
        <authorList>
            <person name="Lugli G.A."/>
            <person name="Mancino W."/>
            <person name="Milani C."/>
            <person name="Duranti S."/>
            <person name="Mancabelli L."/>
            <person name="Napoli S."/>
            <person name="Mangifesta M."/>
            <person name="Viappiani A."/>
            <person name="Anzalone R."/>
            <person name="Longhi G."/>
            <person name="van Sinderen D."/>
            <person name="Ventura M."/>
            <person name="Turroni F."/>
        </authorList>
    </citation>
    <scope>NUCLEOTIDE SEQUENCE [LARGE SCALE GENOMIC DNA]</scope>
    <source>
        <strain evidence="1 2">2011B</strain>
    </source>
</reference>
<dbReference type="EMBL" id="RSCO01000020">
    <property type="protein sequence ID" value="RYM95318.1"/>
    <property type="molecule type" value="Genomic_DNA"/>
</dbReference>